<accession>A0A2P5HGI7</accession>
<dbReference type="PANTHER" id="PTHR30383">
    <property type="entry name" value="THIOESTERASE 1/PROTEASE 1/LYSOPHOSPHOLIPASE L1"/>
    <property type="match status" value="1"/>
</dbReference>
<dbReference type="InParanoid" id="A0A2P5HGI7"/>
<dbReference type="Pfam" id="PF13472">
    <property type="entry name" value="Lipase_GDSL_2"/>
    <property type="match status" value="1"/>
</dbReference>
<name>A0A2P5HGI7_DIAHE</name>
<sequence length="243" mass="26342">MKTLVYLLRGRQVSTREYFHSGLLSFKDVALLLGMVSASSFEISSESMAGGSTWADSDFEAVPGYTVDQIHNISLLSTPFKPNMVLINAGVNDCENGIDIPNIGSRLASLLDDLFKEIPDTTLIVSTLIPGTDPDVERYRAEANRQYRVLVSDRRAQGQKIVLAEMDGTAGYFDTRLESGDYFDETHPNDRGYAKMAAIWRKAIGVAESEGKLTPPAAASGVDDTSSSDDPDTLSSPSLPTPP</sequence>
<feature type="domain" description="SGNH hydrolase-type esterase" evidence="2">
    <location>
        <begin position="58"/>
        <end position="194"/>
    </location>
</feature>
<dbReference type="AlphaFoldDB" id="A0A2P5HGI7"/>
<proteinExistence type="predicted"/>
<gene>
    <name evidence="3" type="ORF">DHEL01_v212237</name>
</gene>
<dbReference type="Proteomes" id="UP000094444">
    <property type="component" value="Unassembled WGS sequence"/>
</dbReference>
<evidence type="ECO:0000259" key="2">
    <source>
        <dbReference type="Pfam" id="PF13472"/>
    </source>
</evidence>
<dbReference type="SUPFAM" id="SSF52266">
    <property type="entry name" value="SGNH hydrolase"/>
    <property type="match status" value="1"/>
</dbReference>
<dbReference type="InterPro" id="IPR051532">
    <property type="entry name" value="Ester_Hydrolysis_Enzymes"/>
</dbReference>
<evidence type="ECO:0000313" key="4">
    <source>
        <dbReference type="Proteomes" id="UP000094444"/>
    </source>
</evidence>
<organism evidence="3 4">
    <name type="scientific">Diaporthe helianthi</name>
    <dbReference type="NCBI Taxonomy" id="158607"/>
    <lineage>
        <taxon>Eukaryota</taxon>
        <taxon>Fungi</taxon>
        <taxon>Dikarya</taxon>
        <taxon>Ascomycota</taxon>
        <taxon>Pezizomycotina</taxon>
        <taxon>Sordariomycetes</taxon>
        <taxon>Sordariomycetidae</taxon>
        <taxon>Diaporthales</taxon>
        <taxon>Diaporthaceae</taxon>
        <taxon>Diaporthe</taxon>
    </lineage>
</organism>
<dbReference type="Gene3D" id="3.40.50.1110">
    <property type="entry name" value="SGNH hydrolase"/>
    <property type="match status" value="1"/>
</dbReference>
<dbReference type="EMBL" id="MAVT02002363">
    <property type="protein sequence ID" value="POS69369.1"/>
    <property type="molecule type" value="Genomic_DNA"/>
</dbReference>
<keyword evidence="4" id="KW-1185">Reference proteome</keyword>
<dbReference type="CDD" id="cd01833">
    <property type="entry name" value="XynB_like"/>
    <property type="match status" value="1"/>
</dbReference>
<reference evidence="3" key="1">
    <citation type="submission" date="2017-09" db="EMBL/GenBank/DDBJ databases">
        <title>Polyketide synthases of a Diaporthe helianthi virulent isolate.</title>
        <authorList>
            <person name="Baroncelli R."/>
        </authorList>
    </citation>
    <scope>NUCLEOTIDE SEQUENCE [LARGE SCALE GENOMIC DNA]</scope>
    <source>
        <strain evidence="3">7/96</strain>
    </source>
</reference>
<feature type="compositionally biased region" description="Low complexity" evidence="1">
    <location>
        <begin position="233"/>
        <end position="243"/>
    </location>
</feature>
<feature type="region of interest" description="Disordered" evidence="1">
    <location>
        <begin position="210"/>
        <end position="243"/>
    </location>
</feature>
<evidence type="ECO:0000256" key="1">
    <source>
        <dbReference type="SAM" id="MobiDB-lite"/>
    </source>
</evidence>
<dbReference type="InterPro" id="IPR036514">
    <property type="entry name" value="SGNH_hydro_sf"/>
</dbReference>
<comment type="caution">
    <text evidence="3">The sequence shown here is derived from an EMBL/GenBank/DDBJ whole genome shotgun (WGS) entry which is preliminary data.</text>
</comment>
<protein>
    <recommendedName>
        <fullName evidence="2">SGNH hydrolase-type esterase domain-containing protein</fullName>
    </recommendedName>
</protein>
<dbReference type="OrthoDB" id="3915838at2759"/>
<evidence type="ECO:0000313" key="3">
    <source>
        <dbReference type="EMBL" id="POS69369.1"/>
    </source>
</evidence>
<dbReference type="GO" id="GO:0004622">
    <property type="term" value="F:phosphatidylcholine lysophospholipase activity"/>
    <property type="evidence" value="ECO:0007669"/>
    <property type="project" value="TreeGrafter"/>
</dbReference>
<dbReference type="PANTHER" id="PTHR30383:SF31">
    <property type="entry name" value="SGNH HYDROLASE-TYPE ESTERASE DOMAIN-CONTAINING PROTEIN-RELATED"/>
    <property type="match status" value="1"/>
</dbReference>
<dbReference type="InterPro" id="IPR013830">
    <property type="entry name" value="SGNH_hydro"/>
</dbReference>